<evidence type="ECO:0000256" key="1">
    <source>
        <dbReference type="ARBA" id="ARBA00004328"/>
    </source>
</evidence>
<dbReference type="NCBIfam" id="TIGR01554">
    <property type="entry name" value="major_cap_HK97"/>
    <property type="match status" value="1"/>
</dbReference>
<dbReference type="EMBL" id="CALYLO010000016">
    <property type="protein sequence ID" value="CAH8249467.1"/>
    <property type="molecule type" value="Genomic_DNA"/>
</dbReference>
<keyword evidence="7" id="KW-1185">Reference proteome</keyword>
<name>A0ABM9GAI5_9BACL</name>
<reference evidence="5" key="1">
    <citation type="submission" date="2022-06" db="EMBL/GenBank/DDBJ databases">
        <authorList>
            <person name="Dietemann V."/>
            <person name="Ory F."/>
            <person name="Dainat B."/>
            <person name="Oberhansli S."/>
        </authorList>
    </citation>
    <scope>NUCLEOTIDE SEQUENCE</scope>
    <source>
        <strain evidence="5">Ena-SAMPLE-TAB-26-04-2022-14:26:32:270-5432</strain>
    </source>
</reference>
<evidence type="ECO:0000259" key="3">
    <source>
        <dbReference type="Pfam" id="PF05065"/>
    </source>
</evidence>
<proteinExistence type="predicted"/>
<dbReference type="Proteomes" id="UP001154322">
    <property type="component" value="Unassembled WGS sequence"/>
</dbReference>
<sequence>MDEKERELRQKLAAKLDEARNLTNGGKLEEARAAADAAKELRKQIDLHEELRATDTGGKTTPIDEPKADDERSFDIKKEYRSAFQKYIKYGKDAELTDDEQRALKEMKTQARSMSEGEKASGGILVPEDISFDIIKQKKTKRSVRNLVGVKTVGTLSGSRPKRRGTDMRMKKVGEKTKIDEMDTPQYSEINYKVRKYAGIFEVTNELMADSAVSIDEELRDWYSEISLNTENAEVFYGPGGEDDCEGIFTSTQYRTLKCPAEVDVKTLRKLKNMVDASYRAGAKFVMNTSATETLADIKYSDGKSVLVPDPTKADVFTLFGFQVEIFDDIKNENGKTKIAFGNFEVGYYFFDRKSLEAKTTDVGGDAFENDTTLTRVIQRFDGKPANEDAIVILTDVPVSE</sequence>
<organism evidence="5 7">
    <name type="scientific">Paenibacillus melissococcoides</name>
    <dbReference type="NCBI Taxonomy" id="2912268"/>
    <lineage>
        <taxon>Bacteria</taxon>
        <taxon>Bacillati</taxon>
        <taxon>Bacillota</taxon>
        <taxon>Bacilli</taxon>
        <taxon>Bacillales</taxon>
        <taxon>Paenibacillaceae</taxon>
        <taxon>Paenibacillus</taxon>
    </lineage>
</organism>
<comment type="caution">
    <text evidence="5">The sequence shown here is derived from an EMBL/GenBank/DDBJ whole genome shotgun (WGS) entry which is preliminary data.</text>
</comment>
<evidence type="ECO:0000256" key="2">
    <source>
        <dbReference type="SAM" id="MobiDB-lite"/>
    </source>
</evidence>
<gene>
    <name evidence="4" type="ORF">WJ0W_004603</name>
    <name evidence="5" type="ORF">WJ0W_005698</name>
    <name evidence="6" type="ORF">WJ0W_006652</name>
</gene>
<dbReference type="SUPFAM" id="SSF56563">
    <property type="entry name" value="Major capsid protein gp5"/>
    <property type="match status" value="1"/>
</dbReference>
<dbReference type="InterPro" id="IPR024455">
    <property type="entry name" value="Phage_capsid"/>
</dbReference>
<dbReference type="EMBL" id="CALYLO010000007">
    <property type="protein sequence ID" value="CAH8247369.1"/>
    <property type="molecule type" value="Genomic_DNA"/>
</dbReference>
<accession>A0ABM9GAI5</accession>
<evidence type="ECO:0000313" key="6">
    <source>
        <dbReference type="EMBL" id="CAH8249467.1"/>
    </source>
</evidence>
<dbReference type="RefSeq" id="WP_213430761.1">
    <property type="nucleotide sequence ID" value="NZ_AP031286.1"/>
</dbReference>
<protein>
    <submittedName>
        <fullName evidence="5">Phage major capsid protein</fullName>
    </submittedName>
</protein>
<dbReference type="Pfam" id="PF05065">
    <property type="entry name" value="Phage_capsid"/>
    <property type="match status" value="1"/>
</dbReference>
<evidence type="ECO:0000313" key="7">
    <source>
        <dbReference type="Proteomes" id="UP001154322"/>
    </source>
</evidence>
<feature type="domain" description="Phage capsid-like C-terminal" evidence="3">
    <location>
        <begin position="122"/>
        <end position="395"/>
    </location>
</feature>
<dbReference type="InterPro" id="IPR054612">
    <property type="entry name" value="Phage_capsid-like_C"/>
</dbReference>
<evidence type="ECO:0000313" key="5">
    <source>
        <dbReference type="EMBL" id="CAH8248435.1"/>
    </source>
</evidence>
<dbReference type="EMBL" id="CALYLO010000009">
    <property type="protein sequence ID" value="CAH8248435.1"/>
    <property type="molecule type" value="Genomic_DNA"/>
</dbReference>
<evidence type="ECO:0000313" key="4">
    <source>
        <dbReference type="EMBL" id="CAH8247369.1"/>
    </source>
</evidence>
<comment type="subcellular location">
    <subcellularLocation>
        <location evidence="1">Virion</location>
    </subcellularLocation>
</comment>
<dbReference type="Gene3D" id="3.30.2320.10">
    <property type="entry name" value="hypothetical protein PF0899 domain"/>
    <property type="match status" value="1"/>
</dbReference>
<feature type="region of interest" description="Disordered" evidence="2">
    <location>
        <begin position="45"/>
        <end position="74"/>
    </location>
</feature>
<feature type="compositionally biased region" description="Basic and acidic residues" evidence="2">
    <location>
        <begin position="62"/>
        <end position="74"/>
    </location>
</feature>
<dbReference type="Gene3D" id="3.30.2400.10">
    <property type="entry name" value="Major capsid protein gp5"/>
    <property type="match status" value="1"/>
</dbReference>